<dbReference type="OrthoDB" id="9987373at2759"/>
<keyword evidence="4" id="KW-0812">Transmembrane</keyword>
<evidence type="ECO:0000256" key="2">
    <source>
        <dbReference type="ARBA" id="ARBA00023157"/>
    </source>
</evidence>
<keyword evidence="1 5" id="KW-0732">Signal</keyword>
<dbReference type="InterPro" id="IPR042235">
    <property type="entry name" value="ZP-C_dom"/>
</dbReference>
<dbReference type="Gene3D" id="1.20.1480.30">
    <property type="entry name" value="Designed four-helix bundle protein"/>
    <property type="match status" value="1"/>
</dbReference>
<reference evidence="6" key="1">
    <citation type="submission" date="2019-04" db="EMBL/GenBank/DDBJ databases">
        <title>Genome assembly of Zosterops borbonicus 15179.</title>
        <authorList>
            <person name="Leroy T."/>
            <person name="Anselmetti Y."/>
            <person name="Tilak M.-K."/>
            <person name="Nabholz B."/>
        </authorList>
    </citation>
    <scope>NUCLEOTIDE SEQUENCE</scope>
    <source>
        <strain evidence="6">HGM_15179</strain>
        <tissue evidence="6">Muscle</tissue>
    </source>
</reference>
<gene>
    <name evidence="6" type="ORF">HGM15179_011258</name>
</gene>
<keyword evidence="4" id="KW-0472">Membrane</keyword>
<name>A0A8K1GDS6_9PASS</name>
<feature type="region of interest" description="Disordered" evidence="3">
    <location>
        <begin position="238"/>
        <end position="308"/>
    </location>
</feature>
<evidence type="ECO:0000256" key="5">
    <source>
        <dbReference type="SAM" id="SignalP"/>
    </source>
</evidence>
<comment type="caution">
    <text evidence="6">The sequence shown here is derived from an EMBL/GenBank/DDBJ whole genome shotgun (WGS) entry which is preliminary data.</text>
</comment>
<feature type="signal peptide" evidence="5">
    <location>
        <begin position="1"/>
        <end position="28"/>
    </location>
</feature>
<protein>
    <recommendedName>
        <fullName evidence="8">ZP domain-containing protein</fullName>
    </recommendedName>
</protein>
<evidence type="ECO:0000256" key="1">
    <source>
        <dbReference type="ARBA" id="ARBA00022729"/>
    </source>
</evidence>
<dbReference type="AlphaFoldDB" id="A0A8K1GDS6"/>
<dbReference type="PANTHER" id="PTHR14002:SF43">
    <property type="entry name" value="DELTA-LIKE PROTEIN"/>
    <property type="match status" value="1"/>
</dbReference>
<evidence type="ECO:0000313" key="6">
    <source>
        <dbReference type="EMBL" id="TRZ15910.1"/>
    </source>
</evidence>
<sequence>MAQELLHEMLEKFPVLVLLAAGLLDLSAVQPNPALQPDPHSVMLLSSSGLLGNSGGAAGGDAAPTRQLHTQAAVSAQPASPRLPLGEVSHPLENVSHPLENASHPLENVSHPLEEMFQPLDQVSHPLDEVFHPLENVSQPLEEMFQPLDEVSHPLEEASHPLENVSHPLDEVSQTLEVSHPLENISHPLENVSHLLEEMFQPLDEVSHPLDEVSHSLEKVPHPLAESHPLEEDAMELVTGHSSPGPAARSPTPPASPVAANELINHGTNEPAADGPELPPGRDLTPVPPERPWQSPGSPGHPWLGAAGTAPAQGLLLSTEEAEEEEEGRTGEVTDGAAEGLGTAVTLEAGALRSGWHQRRGLPSDVTALDGQVPPAPALGVLLQPGGVSFHCLFYPFRPFPSLAVVSDSCGSGNHSVRLSLSPAGDTGTAGSDTQDTFLALVALQSNSSRALLQIHSCCVSPSASPGAAGAQCCLFSRLPWDCTHIQLLKGGSSRASSFSIQLFQMLNHSVAYLHCQLRVCLPGQPGCEQGCLESVEPLPQPSDRTSHGHLHNLVSLGPVWRMNNRSLYKPVEGAGPAVLLPVLLGSLTGCAVLGSAFMGLWLHQRHRAKPSRHPLPAEFHGL</sequence>
<dbReference type="PANTHER" id="PTHR14002">
    <property type="entry name" value="ENDOGLIN/TGF-BETA RECEPTOR TYPE III"/>
    <property type="match status" value="1"/>
</dbReference>
<evidence type="ECO:0000256" key="3">
    <source>
        <dbReference type="SAM" id="MobiDB-lite"/>
    </source>
</evidence>
<dbReference type="Proteomes" id="UP000796761">
    <property type="component" value="Unassembled WGS sequence"/>
</dbReference>
<feature type="transmembrane region" description="Helical" evidence="4">
    <location>
        <begin position="579"/>
        <end position="603"/>
    </location>
</feature>
<evidence type="ECO:0008006" key="8">
    <source>
        <dbReference type="Google" id="ProtNLM"/>
    </source>
</evidence>
<organism evidence="6 7">
    <name type="scientific">Zosterops borbonicus</name>
    <dbReference type="NCBI Taxonomy" id="364589"/>
    <lineage>
        <taxon>Eukaryota</taxon>
        <taxon>Metazoa</taxon>
        <taxon>Chordata</taxon>
        <taxon>Craniata</taxon>
        <taxon>Vertebrata</taxon>
        <taxon>Euteleostomi</taxon>
        <taxon>Archelosauria</taxon>
        <taxon>Archosauria</taxon>
        <taxon>Dinosauria</taxon>
        <taxon>Saurischia</taxon>
        <taxon>Theropoda</taxon>
        <taxon>Coelurosauria</taxon>
        <taxon>Aves</taxon>
        <taxon>Neognathae</taxon>
        <taxon>Neoaves</taxon>
        <taxon>Telluraves</taxon>
        <taxon>Australaves</taxon>
        <taxon>Passeriformes</taxon>
        <taxon>Sylvioidea</taxon>
        <taxon>Zosteropidae</taxon>
        <taxon>Zosterops</taxon>
    </lineage>
</organism>
<accession>A0A8K1GDS6</accession>
<dbReference type="Gene3D" id="2.60.40.4100">
    <property type="entry name" value="Zona pellucida, ZP-C domain"/>
    <property type="match status" value="1"/>
</dbReference>
<feature type="region of interest" description="Disordered" evidence="3">
    <location>
        <begin position="70"/>
        <end position="92"/>
    </location>
</feature>
<proteinExistence type="predicted"/>
<keyword evidence="7" id="KW-1185">Reference proteome</keyword>
<keyword evidence="4" id="KW-1133">Transmembrane helix</keyword>
<dbReference type="EMBL" id="SWJQ01000346">
    <property type="protein sequence ID" value="TRZ15910.1"/>
    <property type="molecule type" value="Genomic_DNA"/>
</dbReference>
<evidence type="ECO:0000256" key="4">
    <source>
        <dbReference type="SAM" id="Phobius"/>
    </source>
</evidence>
<keyword evidence="2" id="KW-1015">Disulfide bond</keyword>
<feature type="chain" id="PRO_5035418192" description="ZP domain-containing protein" evidence="5">
    <location>
        <begin position="29"/>
        <end position="623"/>
    </location>
</feature>
<evidence type="ECO:0000313" key="7">
    <source>
        <dbReference type="Proteomes" id="UP000796761"/>
    </source>
</evidence>